<dbReference type="AlphaFoldDB" id="C6M8S5"/>
<keyword evidence="2" id="KW-1185">Reference proteome</keyword>
<accession>C6M8S5</accession>
<sequence>MSLQAYLCIAGNYSKSLERRGFPAGGRVSPLSRCLLIKEAFGNVCKGRLNMKLHAPYATINR</sequence>
<protein>
    <submittedName>
        <fullName evidence="1">Uncharacterized protein</fullName>
    </submittedName>
</protein>
<evidence type="ECO:0000313" key="1">
    <source>
        <dbReference type="EMBL" id="EET43260.1"/>
    </source>
</evidence>
<evidence type="ECO:0000313" key="2">
    <source>
        <dbReference type="Proteomes" id="UP000005365"/>
    </source>
</evidence>
<proteinExistence type="predicted"/>
<gene>
    <name evidence="1" type="ORF">NEISICOT_02950</name>
</gene>
<dbReference type="Proteomes" id="UP000005365">
    <property type="component" value="Unassembled WGS sequence"/>
</dbReference>
<comment type="caution">
    <text evidence="1">The sequence shown here is derived from an EMBL/GenBank/DDBJ whole genome shotgun (WGS) entry which is preliminary data.</text>
</comment>
<organism evidence="1 2">
    <name type="scientific">Neisseria sicca ATCC 29256</name>
    <dbReference type="NCBI Taxonomy" id="547045"/>
    <lineage>
        <taxon>Bacteria</taxon>
        <taxon>Pseudomonadati</taxon>
        <taxon>Pseudomonadota</taxon>
        <taxon>Betaproteobacteria</taxon>
        <taxon>Neisseriales</taxon>
        <taxon>Neisseriaceae</taxon>
        <taxon>Neisseria</taxon>
    </lineage>
</organism>
<name>C6M8S5_NEISI</name>
<reference evidence="1" key="1">
    <citation type="submission" date="2009-07" db="EMBL/GenBank/DDBJ databases">
        <authorList>
            <person name="Weinstock G."/>
            <person name="Sodergren E."/>
            <person name="Clifton S."/>
            <person name="Fulton L."/>
            <person name="Fulton B."/>
            <person name="Courtney L."/>
            <person name="Fronick C."/>
            <person name="Harrison M."/>
            <person name="Strong C."/>
            <person name="Farmer C."/>
            <person name="Delahaunty K."/>
            <person name="Markovic C."/>
            <person name="Hall O."/>
            <person name="Minx P."/>
            <person name="Tomlinson C."/>
            <person name="Mitreva M."/>
            <person name="Nelson J."/>
            <person name="Hou S."/>
            <person name="Wollam A."/>
            <person name="Pepin K.H."/>
            <person name="Johnson M."/>
            <person name="Bhonagiri V."/>
            <person name="Nash W.E."/>
            <person name="Warren W."/>
            <person name="Chinwalla A."/>
            <person name="Mardis E.R."/>
            <person name="Wilson R.K."/>
        </authorList>
    </citation>
    <scope>NUCLEOTIDE SEQUENCE [LARGE SCALE GENOMIC DNA]</scope>
    <source>
        <strain evidence="1">ATCC 29256</strain>
    </source>
</reference>
<dbReference type="EMBL" id="ACKO02000023">
    <property type="protein sequence ID" value="EET43260.1"/>
    <property type="molecule type" value="Genomic_DNA"/>
</dbReference>